<organism evidence="1 2">
    <name type="scientific">Catharanthus roseus</name>
    <name type="common">Madagascar periwinkle</name>
    <name type="synonym">Vinca rosea</name>
    <dbReference type="NCBI Taxonomy" id="4058"/>
    <lineage>
        <taxon>Eukaryota</taxon>
        <taxon>Viridiplantae</taxon>
        <taxon>Streptophyta</taxon>
        <taxon>Embryophyta</taxon>
        <taxon>Tracheophyta</taxon>
        <taxon>Spermatophyta</taxon>
        <taxon>Magnoliopsida</taxon>
        <taxon>eudicotyledons</taxon>
        <taxon>Gunneridae</taxon>
        <taxon>Pentapetalae</taxon>
        <taxon>asterids</taxon>
        <taxon>lamiids</taxon>
        <taxon>Gentianales</taxon>
        <taxon>Apocynaceae</taxon>
        <taxon>Rauvolfioideae</taxon>
        <taxon>Vinceae</taxon>
        <taxon>Catharanthinae</taxon>
        <taxon>Catharanthus</taxon>
    </lineage>
</organism>
<reference evidence="2" key="1">
    <citation type="journal article" date="2023" name="Nat. Plants">
        <title>Single-cell RNA sequencing provides a high-resolution roadmap for understanding the multicellular compartmentation of specialized metabolism.</title>
        <authorList>
            <person name="Sun S."/>
            <person name="Shen X."/>
            <person name="Li Y."/>
            <person name="Li Y."/>
            <person name="Wang S."/>
            <person name="Li R."/>
            <person name="Zhang H."/>
            <person name="Shen G."/>
            <person name="Guo B."/>
            <person name="Wei J."/>
            <person name="Xu J."/>
            <person name="St-Pierre B."/>
            <person name="Chen S."/>
            <person name="Sun C."/>
        </authorList>
    </citation>
    <scope>NUCLEOTIDE SEQUENCE [LARGE SCALE GENOMIC DNA]</scope>
</reference>
<dbReference type="EMBL" id="CM044708">
    <property type="protein sequence ID" value="KAI5647279.1"/>
    <property type="molecule type" value="Genomic_DNA"/>
</dbReference>
<sequence length="585" mass="64806">MLMGHAEGLAKLGSSKDLLLADPVSEFDGDELSDESPSQILYMASFEELAAKNVQYDTIIWILISLLLILAWGIGILMLLYLPMRRYVLQKDIASRKLYVTPDEIVYKVSRPSFIPFWGEIKIQKQVPLNLVIDIIIEQGCLQSIYGIHTFRIESIAHGGAAPVDELQVQGVYSPGNLRKVIVNEASRAVREVGRGWKPAVRNVEGEPLTDGTAVIRSPARSWKMTGSPRYALMEHRGIIPAENMLLHKLEEVNKSVKKMRSEFEMISSSSMKKMLIVGGTGYLGQHLLQGFAENQETASYALAFTYHSSPPTQLLLDSIPQSLPFHVDLRTGDGFDSISQKFGQPDVIVNCAALSVPRACEVDPASAMSINVPSALVRWMSSFGNNKALLIHLSTDQVYEGTKSFYKEEDETVPVNVYGKSKVAAEQFIRSNCLNFAILRSSIIFGPQTISPVLKSLPIQWMDSVLSKSEETQFFFDEYRCPVYVKDLVAIIQALTARWFSEDKTMQMLLNVGGPDRVSRVQMAEAVAHVRGYNTSLIKPVSASSVDRGVKSPADISMDITKLIDTLSISPVSFEDGVRLTLGC</sequence>
<name>A0ACB9ZJN8_CATRO</name>
<gene>
    <name evidence="1" type="ORF">M9H77_33284</name>
</gene>
<comment type="caution">
    <text evidence="1">The sequence shown here is derived from an EMBL/GenBank/DDBJ whole genome shotgun (WGS) entry which is preliminary data.</text>
</comment>
<dbReference type="Proteomes" id="UP001060085">
    <property type="component" value="Linkage Group LG08"/>
</dbReference>
<proteinExistence type="predicted"/>
<keyword evidence="2" id="KW-1185">Reference proteome</keyword>
<protein>
    <submittedName>
        <fullName evidence="1">Uncharacterized protein</fullName>
    </submittedName>
</protein>
<evidence type="ECO:0000313" key="2">
    <source>
        <dbReference type="Proteomes" id="UP001060085"/>
    </source>
</evidence>
<evidence type="ECO:0000313" key="1">
    <source>
        <dbReference type="EMBL" id="KAI5647279.1"/>
    </source>
</evidence>
<accession>A0ACB9ZJN8</accession>